<evidence type="ECO:0000313" key="2">
    <source>
        <dbReference type="EMBL" id="MUI60482.1"/>
    </source>
</evidence>
<protein>
    <submittedName>
        <fullName evidence="2">DUF4158 domain-containing protein</fullName>
    </submittedName>
</protein>
<accession>A0A6A9K627</accession>
<evidence type="ECO:0000259" key="1">
    <source>
        <dbReference type="Pfam" id="PF13700"/>
    </source>
</evidence>
<dbReference type="AlphaFoldDB" id="A0A6A9K627"/>
<gene>
    <name evidence="2" type="ORF">GNQ20_21995</name>
</gene>
<organism evidence="2">
    <name type="scientific">Pseudomonas aeruginosa</name>
    <dbReference type="NCBI Taxonomy" id="287"/>
    <lineage>
        <taxon>Bacteria</taxon>
        <taxon>Pseudomonadati</taxon>
        <taxon>Pseudomonadota</taxon>
        <taxon>Gammaproteobacteria</taxon>
        <taxon>Pseudomonadales</taxon>
        <taxon>Pseudomonadaceae</taxon>
        <taxon>Pseudomonas</taxon>
    </lineage>
</organism>
<dbReference type="RefSeq" id="WP_155681820.1">
    <property type="nucleotide sequence ID" value="NZ_WOAJ01000010.1"/>
</dbReference>
<dbReference type="EMBL" id="WOAJ01000010">
    <property type="protein sequence ID" value="MUI60482.1"/>
    <property type="molecule type" value="Genomic_DNA"/>
</dbReference>
<dbReference type="Pfam" id="PF13700">
    <property type="entry name" value="DUF4158"/>
    <property type="match status" value="1"/>
</dbReference>
<dbReference type="InterPro" id="IPR025296">
    <property type="entry name" value="DUF4158"/>
</dbReference>
<reference evidence="2" key="1">
    <citation type="submission" date="2019-11" db="EMBL/GenBank/DDBJ databases">
        <title>Genomes of ocular Pseudomonas aeruginosa isolates.</title>
        <authorList>
            <person name="Khan M."/>
            <person name="Rice S.A."/>
            <person name="Willcox M.D.P."/>
            <person name="Stapleton F."/>
        </authorList>
    </citation>
    <scope>NUCLEOTIDE SEQUENCE</scope>
    <source>
        <strain evidence="2">PA206</strain>
    </source>
</reference>
<name>A0A6A9K627_PSEAI</name>
<comment type="caution">
    <text evidence="2">The sequence shown here is derived from an EMBL/GenBank/DDBJ whole genome shotgun (WGS) entry which is preliminary data.</text>
</comment>
<sequence>MFSLTRFRPRTNLLLFSTARCSVTVTSRSDAGSVGTHADRHACPVLRRGAVIDAGRLSDAGGARPLWPLRCSAQPRRIGASFHLSDDDYNAILTLRGEHSQLGYAKQLTSVRYLGAFPGDFSTVPRGTAHAQPAIGHRRPRVHPSLRRNPPAASTRRGRYGYRAFTEPVVGFRLSRWRSWRAISMMVCSSWDRSVLMA</sequence>
<proteinExistence type="predicted"/>
<feature type="domain" description="DUF4158" evidence="1">
    <location>
        <begin position="75"/>
        <end position="184"/>
    </location>
</feature>